<dbReference type="Proteomes" id="UP000825935">
    <property type="component" value="Chromosome 18"/>
</dbReference>
<accession>A0A8T2SQZ2</accession>
<dbReference type="EMBL" id="CM035423">
    <property type="protein sequence ID" value="KAH7365069.1"/>
    <property type="molecule type" value="Genomic_DNA"/>
</dbReference>
<evidence type="ECO:0000256" key="1">
    <source>
        <dbReference type="ARBA" id="ARBA00004123"/>
    </source>
</evidence>
<reference evidence="8" key="1">
    <citation type="submission" date="2021-08" db="EMBL/GenBank/DDBJ databases">
        <title>WGS assembly of Ceratopteris richardii.</title>
        <authorList>
            <person name="Marchant D.B."/>
            <person name="Chen G."/>
            <person name="Jenkins J."/>
            <person name="Shu S."/>
            <person name="Leebens-Mack J."/>
            <person name="Grimwood J."/>
            <person name="Schmutz J."/>
            <person name="Soltis P."/>
            <person name="Soltis D."/>
            <person name="Chen Z.-H."/>
        </authorList>
    </citation>
    <scope>NUCLEOTIDE SEQUENCE</scope>
    <source>
        <strain evidence="8">Whitten #5841</strain>
        <tissue evidence="8">Leaf</tissue>
    </source>
</reference>
<dbReference type="Pfam" id="PF17098">
    <property type="entry name" value="Wtap"/>
    <property type="match status" value="1"/>
</dbReference>
<evidence type="ECO:0000256" key="2">
    <source>
        <dbReference type="ARBA" id="ARBA00010313"/>
    </source>
</evidence>
<dbReference type="GO" id="GO:0005634">
    <property type="term" value="C:nucleus"/>
    <property type="evidence" value="ECO:0007669"/>
    <property type="project" value="UniProtKB-SubCell"/>
</dbReference>
<evidence type="ECO:0000256" key="6">
    <source>
        <dbReference type="SAM" id="Coils"/>
    </source>
</evidence>
<dbReference type="AlphaFoldDB" id="A0A8T2SQZ2"/>
<keyword evidence="6" id="KW-0175">Coiled coil</keyword>
<evidence type="ECO:0000256" key="7">
    <source>
        <dbReference type="SAM" id="MobiDB-lite"/>
    </source>
</evidence>
<keyword evidence="4" id="KW-0508">mRNA splicing</keyword>
<dbReference type="InterPro" id="IPR033757">
    <property type="entry name" value="WTAP"/>
</dbReference>
<comment type="subcellular location">
    <subcellularLocation>
        <location evidence="1">Nucleus</location>
    </subcellularLocation>
</comment>
<dbReference type="PANTHER" id="PTHR15217">
    <property type="entry name" value="WILMS' TUMOR 1-ASSOCIATING PROTEIN"/>
    <property type="match status" value="1"/>
</dbReference>
<keyword evidence="5" id="KW-0539">Nucleus</keyword>
<dbReference type="OMA" id="MASHSHI"/>
<evidence type="ECO:0000313" key="9">
    <source>
        <dbReference type="Proteomes" id="UP000825935"/>
    </source>
</evidence>
<keyword evidence="3" id="KW-0507">mRNA processing</keyword>
<name>A0A8T2SQZ2_CERRI</name>
<dbReference type="GO" id="GO:0000381">
    <property type="term" value="P:regulation of alternative mRNA splicing, via spliceosome"/>
    <property type="evidence" value="ECO:0007669"/>
    <property type="project" value="InterPro"/>
</dbReference>
<proteinExistence type="inferred from homology"/>
<dbReference type="GO" id="GO:0016556">
    <property type="term" value="P:mRNA modification"/>
    <property type="evidence" value="ECO:0007669"/>
    <property type="project" value="InterPro"/>
</dbReference>
<feature type="compositionally biased region" description="Acidic residues" evidence="7">
    <location>
        <begin position="1"/>
        <end position="14"/>
    </location>
</feature>
<gene>
    <name evidence="8" type="ORF">KP509_18G007500</name>
</gene>
<comment type="similarity">
    <text evidence="2">Belongs to the fl(2)d family.</text>
</comment>
<comment type="caution">
    <text evidence="8">The sequence shown here is derived from an EMBL/GenBank/DDBJ whole genome shotgun (WGS) entry which is preliminary data.</text>
</comment>
<dbReference type="GO" id="GO:0006397">
    <property type="term" value="P:mRNA processing"/>
    <property type="evidence" value="ECO:0007669"/>
    <property type="project" value="UniProtKB-KW"/>
</dbReference>
<evidence type="ECO:0000256" key="4">
    <source>
        <dbReference type="ARBA" id="ARBA00023187"/>
    </source>
</evidence>
<dbReference type="GO" id="GO:0008380">
    <property type="term" value="P:RNA splicing"/>
    <property type="evidence" value="ECO:0007669"/>
    <property type="project" value="UniProtKB-KW"/>
</dbReference>
<evidence type="ECO:0000313" key="8">
    <source>
        <dbReference type="EMBL" id="KAH7365069.1"/>
    </source>
</evidence>
<evidence type="ECO:0000256" key="5">
    <source>
        <dbReference type="ARBA" id="ARBA00023242"/>
    </source>
</evidence>
<protein>
    <submittedName>
        <fullName evidence="8">Uncharacterized protein</fullName>
    </submittedName>
</protein>
<feature type="coiled-coil region" evidence="6">
    <location>
        <begin position="184"/>
        <end position="211"/>
    </location>
</feature>
<dbReference type="PANTHER" id="PTHR15217:SF0">
    <property type="entry name" value="PRE-MRNA-SPLICING REGULATOR WTAP"/>
    <property type="match status" value="1"/>
</dbReference>
<feature type="region of interest" description="Disordered" evidence="7">
    <location>
        <begin position="1"/>
        <end position="38"/>
    </location>
</feature>
<evidence type="ECO:0000256" key="3">
    <source>
        <dbReference type="ARBA" id="ARBA00022664"/>
    </source>
</evidence>
<dbReference type="OrthoDB" id="3366661at2759"/>
<keyword evidence="9" id="KW-1185">Reference proteome</keyword>
<feature type="coiled-coil region" evidence="6">
    <location>
        <begin position="59"/>
        <end position="93"/>
    </location>
</feature>
<organism evidence="8 9">
    <name type="scientific">Ceratopteris richardii</name>
    <name type="common">Triangle waterfern</name>
    <dbReference type="NCBI Taxonomy" id="49495"/>
    <lineage>
        <taxon>Eukaryota</taxon>
        <taxon>Viridiplantae</taxon>
        <taxon>Streptophyta</taxon>
        <taxon>Embryophyta</taxon>
        <taxon>Tracheophyta</taxon>
        <taxon>Polypodiopsida</taxon>
        <taxon>Polypodiidae</taxon>
        <taxon>Polypodiales</taxon>
        <taxon>Pteridineae</taxon>
        <taxon>Pteridaceae</taxon>
        <taxon>Parkerioideae</taxon>
        <taxon>Ceratopteris</taxon>
    </lineage>
</organism>
<sequence length="353" mass="40104">MFEDDDFDFGGDEAEDHKSSSAAKRNFGDLDDDDEELFPPKKIYGTALTGGVDHATTTIINLRASLEERDEKIATLQAQVEAANRELDQWRKAFQNDSILPSGTTPEPEVVLQVLRKSQASEGQLKDQIVNAKRREGAMLVKLSTKEQQIVQLKTMIHDLKLMMKPDAAQARRLLLDPAIHAEFTRMKKELESAEKKIKELQDDLGAVQFTPHSKNGKMLMAKCRTLQEENEEIGREASEGKIHELGTKLAMQKSLNAELKRGYQELYEYVEEVTEEAERSYELVSVLGRQLERKDEHLRELQRQLELPNNPKNLQAKRLQDGDKIEVVGIVVEDKVEIVEAIEQKVKAESVE</sequence>